<dbReference type="Gene3D" id="3.40.710.10">
    <property type="entry name" value="DD-peptidase/beta-lactamase superfamily"/>
    <property type="match status" value="1"/>
</dbReference>
<dbReference type="GO" id="GO:0008360">
    <property type="term" value="P:regulation of cell shape"/>
    <property type="evidence" value="ECO:0007669"/>
    <property type="project" value="UniProtKB-KW"/>
</dbReference>
<sequence>MAFPWIRAVASAIAPLALAVATLHSASALAAKPADPCKTNAKSAECKAAKKKAAGAKAGSQAGASKNGSAAKKPASKTATGKTGGKTAGKTSKQAQKTSAAKSASGKKTSSKTRARAAAATTSAALAPAAASPAAEARALRSSTAYVQDLETSTVLFAKNENVVRPIASISKLMTALVVVDANQPMNEIIEITDEDVDTLKHTTSRLRVGTRLSRGDMLHLALMSSENRAAHALGRNYPGGLPAFVEAMNAKARSLGMLNTHFIEPTGLSSENVSSPHDLARLLRAAAQRPLIHRYSTDTEYEVEINKRTQTFRNTNLLVRKPDWDIKVSKTGFINEAGECLVMLARINGRDMAIVLLDSQGKLSRIGDAVRIRRIVQSDVAML</sequence>
<protein>
    <submittedName>
        <fullName evidence="13">D-alanyl-D-alanine endopeptidase</fullName>
    </submittedName>
</protein>
<evidence type="ECO:0000256" key="1">
    <source>
        <dbReference type="ARBA" id="ARBA00007164"/>
    </source>
</evidence>
<dbReference type="PRINTS" id="PR00725">
    <property type="entry name" value="DADACBPTASE1"/>
</dbReference>
<feature type="compositionally biased region" description="Low complexity" evidence="10">
    <location>
        <begin position="88"/>
        <end position="108"/>
    </location>
</feature>
<keyword evidence="5" id="KW-0573">Peptidoglycan synthesis</keyword>
<evidence type="ECO:0000256" key="11">
    <source>
        <dbReference type="SAM" id="SignalP"/>
    </source>
</evidence>
<dbReference type="GO" id="GO:0071555">
    <property type="term" value="P:cell wall organization"/>
    <property type="evidence" value="ECO:0007669"/>
    <property type="project" value="UniProtKB-KW"/>
</dbReference>
<dbReference type="Proteomes" id="UP000282741">
    <property type="component" value="Chromosome"/>
</dbReference>
<feature type="active site" description="Proton acceptor" evidence="7">
    <location>
        <position position="172"/>
    </location>
</feature>
<dbReference type="PANTHER" id="PTHR21581">
    <property type="entry name" value="D-ALANYL-D-ALANINE CARBOXYPEPTIDASE"/>
    <property type="match status" value="1"/>
</dbReference>
<dbReference type="PANTHER" id="PTHR21581:SF26">
    <property type="entry name" value="D-ALANYL-D-ALANINE ENDOPEPTIDASE"/>
    <property type="match status" value="1"/>
</dbReference>
<dbReference type="InterPro" id="IPR018044">
    <property type="entry name" value="Peptidase_S11"/>
</dbReference>
<dbReference type="InterPro" id="IPR012338">
    <property type="entry name" value="Beta-lactam/transpept-like"/>
</dbReference>
<feature type="compositionally biased region" description="Low complexity" evidence="10">
    <location>
        <begin position="116"/>
        <end position="131"/>
    </location>
</feature>
<evidence type="ECO:0000313" key="13">
    <source>
        <dbReference type="EMBL" id="AZW15365.1"/>
    </source>
</evidence>
<feature type="binding site" evidence="8">
    <location>
        <position position="331"/>
    </location>
    <ligand>
        <name>substrate</name>
    </ligand>
</feature>
<feature type="compositionally biased region" description="Low complexity" evidence="10">
    <location>
        <begin position="55"/>
        <end position="81"/>
    </location>
</feature>
<reference evidence="14" key="1">
    <citation type="submission" date="2017-10" db="EMBL/GenBank/DDBJ databases">
        <title>Whole genome sequencing of various Bordetella species.</title>
        <authorList>
            <person name="Weigand M.R."/>
            <person name="Loparev V."/>
            <person name="Peng Y."/>
            <person name="Bowden K.E."/>
            <person name="Tondella M.L."/>
            <person name="Williams M.M."/>
        </authorList>
    </citation>
    <scope>NUCLEOTIDE SEQUENCE [LARGE SCALE GENOMIC DNA]</scope>
    <source>
        <strain evidence="14">H720</strain>
    </source>
</reference>
<evidence type="ECO:0000313" key="14">
    <source>
        <dbReference type="Proteomes" id="UP000282741"/>
    </source>
</evidence>
<dbReference type="EMBL" id="CP024172">
    <property type="protein sequence ID" value="AZW15365.1"/>
    <property type="molecule type" value="Genomic_DNA"/>
</dbReference>
<evidence type="ECO:0000256" key="7">
    <source>
        <dbReference type="PIRSR" id="PIRSR618044-1"/>
    </source>
</evidence>
<dbReference type="RefSeq" id="WP_032978586.1">
    <property type="nucleotide sequence ID" value="NZ_CP012077.1"/>
</dbReference>
<evidence type="ECO:0000259" key="12">
    <source>
        <dbReference type="Pfam" id="PF00768"/>
    </source>
</evidence>
<dbReference type="Pfam" id="PF00768">
    <property type="entry name" value="Peptidase_S11"/>
    <property type="match status" value="1"/>
</dbReference>
<keyword evidence="3" id="KW-0378">Hydrolase</keyword>
<evidence type="ECO:0000256" key="8">
    <source>
        <dbReference type="PIRSR" id="PIRSR618044-2"/>
    </source>
</evidence>
<evidence type="ECO:0000256" key="6">
    <source>
        <dbReference type="ARBA" id="ARBA00023316"/>
    </source>
</evidence>
<organism evidence="13 14">
    <name type="scientific">Bordetella hinzii</name>
    <dbReference type="NCBI Taxonomy" id="103855"/>
    <lineage>
        <taxon>Bacteria</taxon>
        <taxon>Pseudomonadati</taxon>
        <taxon>Pseudomonadota</taxon>
        <taxon>Betaproteobacteria</taxon>
        <taxon>Burkholderiales</taxon>
        <taxon>Alcaligenaceae</taxon>
        <taxon>Bordetella</taxon>
    </lineage>
</organism>
<accession>A0AAN1RT46</accession>
<evidence type="ECO:0000256" key="10">
    <source>
        <dbReference type="SAM" id="MobiDB-lite"/>
    </source>
</evidence>
<dbReference type="GeneID" id="92993022"/>
<feature type="region of interest" description="Disordered" evidence="10">
    <location>
        <begin position="31"/>
        <end position="131"/>
    </location>
</feature>
<evidence type="ECO:0000256" key="9">
    <source>
        <dbReference type="RuleBase" id="RU004016"/>
    </source>
</evidence>
<name>A0AAN1RT46_9BORD</name>
<evidence type="ECO:0000256" key="3">
    <source>
        <dbReference type="ARBA" id="ARBA00022801"/>
    </source>
</evidence>
<keyword evidence="4" id="KW-0133">Cell shape</keyword>
<feature type="active site" evidence="7">
    <location>
        <position position="226"/>
    </location>
</feature>
<dbReference type="SUPFAM" id="SSF56601">
    <property type="entry name" value="beta-lactamase/transpeptidase-like"/>
    <property type="match status" value="1"/>
</dbReference>
<dbReference type="GO" id="GO:0006508">
    <property type="term" value="P:proteolysis"/>
    <property type="evidence" value="ECO:0007669"/>
    <property type="project" value="InterPro"/>
</dbReference>
<feature type="signal peptide" evidence="11">
    <location>
        <begin position="1"/>
        <end position="30"/>
    </location>
</feature>
<evidence type="ECO:0000256" key="2">
    <source>
        <dbReference type="ARBA" id="ARBA00022729"/>
    </source>
</evidence>
<dbReference type="GO" id="GO:0009252">
    <property type="term" value="P:peptidoglycan biosynthetic process"/>
    <property type="evidence" value="ECO:0007669"/>
    <property type="project" value="UniProtKB-KW"/>
</dbReference>
<dbReference type="NCBIfam" id="NF008668">
    <property type="entry name" value="PRK11669.1"/>
    <property type="match status" value="1"/>
</dbReference>
<keyword evidence="6" id="KW-0961">Cell wall biogenesis/degradation</keyword>
<feature type="domain" description="Peptidase S11 D-alanyl-D-alanine carboxypeptidase A N-terminal" evidence="12">
    <location>
        <begin position="135"/>
        <end position="361"/>
    </location>
</feature>
<dbReference type="InterPro" id="IPR001967">
    <property type="entry name" value="Peptidase_S11_N"/>
</dbReference>
<feature type="chain" id="PRO_5042829761" evidence="11">
    <location>
        <begin position="31"/>
        <end position="384"/>
    </location>
</feature>
<evidence type="ECO:0000256" key="4">
    <source>
        <dbReference type="ARBA" id="ARBA00022960"/>
    </source>
</evidence>
<dbReference type="GO" id="GO:0009002">
    <property type="term" value="F:serine-type D-Ala-D-Ala carboxypeptidase activity"/>
    <property type="evidence" value="ECO:0007669"/>
    <property type="project" value="InterPro"/>
</dbReference>
<dbReference type="AlphaFoldDB" id="A0AAN1RT46"/>
<evidence type="ECO:0000256" key="5">
    <source>
        <dbReference type="ARBA" id="ARBA00022984"/>
    </source>
</evidence>
<feature type="active site" description="Acyl-ester intermediate" evidence="7">
    <location>
        <position position="169"/>
    </location>
</feature>
<gene>
    <name evidence="13" type="ORF">CS347_00395</name>
</gene>
<keyword evidence="2 11" id="KW-0732">Signal</keyword>
<comment type="similarity">
    <text evidence="1 9">Belongs to the peptidase S11 family.</text>
</comment>
<proteinExistence type="inferred from homology"/>